<sequence>MKRWYGGHTMRGSSEPLLQLYQEGKIEGKRGQRRPRRNWIDDVKEWSGLTSYGDMKWKDENREEWRDMVANLSDRRWHLIIVIIHIIAAVVFLFLISFIASLLVMKIQYNEKDICFITRANLKQILRSSQNHRIMTSLESENPSILSQDRLPFKSRKSFNERKKEVESVRAAHENKFPVIIERYQHDKLLPHLDKSKFLIPDDLNMSDIQKIIR</sequence>
<gene>
    <name evidence="7" type="ORF">ElyMa_005757400</name>
</gene>
<dbReference type="InterPro" id="IPR004241">
    <property type="entry name" value="Atg8-like"/>
</dbReference>
<dbReference type="Proteomes" id="UP000762676">
    <property type="component" value="Unassembled WGS sequence"/>
</dbReference>
<evidence type="ECO:0000256" key="2">
    <source>
        <dbReference type="ARBA" id="ARBA00007293"/>
    </source>
</evidence>
<comment type="similarity">
    <text evidence="2 5">Belongs to the ATG8 family.</text>
</comment>
<evidence type="ECO:0000256" key="1">
    <source>
        <dbReference type="ARBA" id="ARBA00004370"/>
    </source>
</evidence>
<comment type="subcellular location">
    <subcellularLocation>
        <location evidence="1">Membrane</location>
    </subcellularLocation>
</comment>
<dbReference type="PANTHER" id="PTHR10969">
    <property type="entry name" value="MICROTUBULE-ASSOCIATED PROTEINS 1A/1B LIGHT CHAIN 3-RELATED"/>
    <property type="match status" value="1"/>
</dbReference>
<keyword evidence="6" id="KW-1133">Transmembrane helix</keyword>
<evidence type="ECO:0000313" key="8">
    <source>
        <dbReference type="Proteomes" id="UP000762676"/>
    </source>
</evidence>
<comment type="caution">
    <text evidence="7">The sequence shown here is derived from an EMBL/GenBank/DDBJ whole genome shotgun (WGS) entry which is preliminary data.</text>
</comment>
<evidence type="ECO:0000256" key="6">
    <source>
        <dbReference type="SAM" id="Phobius"/>
    </source>
</evidence>
<keyword evidence="8" id="KW-1185">Reference proteome</keyword>
<dbReference type="GO" id="GO:0006914">
    <property type="term" value="P:autophagy"/>
    <property type="evidence" value="ECO:0007669"/>
    <property type="project" value="UniProtKB-KW"/>
</dbReference>
<evidence type="ECO:0000256" key="3">
    <source>
        <dbReference type="ARBA" id="ARBA00023136"/>
    </source>
</evidence>
<keyword evidence="5" id="KW-0072">Autophagy</keyword>
<proteinExistence type="inferred from homology"/>
<keyword evidence="3 6" id="KW-0472">Membrane</keyword>
<dbReference type="InterPro" id="IPR029071">
    <property type="entry name" value="Ubiquitin-like_domsf"/>
</dbReference>
<keyword evidence="4" id="KW-0449">Lipoprotein</keyword>
<reference evidence="7 8" key="1">
    <citation type="journal article" date="2021" name="Elife">
        <title>Chloroplast acquisition without the gene transfer in kleptoplastic sea slugs, Plakobranchus ocellatus.</title>
        <authorList>
            <person name="Maeda T."/>
            <person name="Takahashi S."/>
            <person name="Yoshida T."/>
            <person name="Shimamura S."/>
            <person name="Takaki Y."/>
            <person name="Nagai Y."/>
            <person name="Toyoda A."/>
            <person name="Suzuki Y."/>
            <person name="Arimoto A."/>
            <person name="Ishii H."/>
            <person name="Satoh N."/>
            <person name="Nishiyama T."/>
            <person name="Hasebe M."/>
            <person name="Maruyama T."/>
            <person name="Minagawa J."/>
            <person name="Obokata J."/>
            <person name="Shigenobu S."/>
        </authorList>
    </citation>
    <scope>NUCLEOTIDE SEQUENCE [LARGE SCALE GENOMIC DNA]</scope>
</reference>
<evidence type="ECO:0000313" key="7">
    <source>
        <dbReference type="EMBL" id="GFR74579.1"/>
    </source>
</evidence>
<protein>
    <submittedName>
        <fullName evidence="7">Microtubule-associated protein 1 light chain 3 alpha</fullName>
    </submittedName>
</protein>
<dbReference type="AlphaFoldDB" id="A0AAV4FMY3"/>
<organism evidence="7 8">
    <name type="scientific">Elysia marginata</name>
    <dbReference type="NCBI Taxonomy" id="1093978"/>
    <lineage>
        <taxon>Eukaryota</taxon>
        <taxon>Metazoa</taxon>
        <taxon>Spiralia</taxon>
        <taxon>Lophotrochozoa</taxon>
        <taxon>Mollusca</taxon>
        <taxon>Gastropoda</taxon>
        <taxon>Heterobranchia</taxon>
        <taxon>Euthyneura</taxon>
        <taxon>Panpulmonata</taxon>
        <taxon>Sacoglossa</taxon>
        <taxon>Placobranchoidea</taxon>
        <taxon>Plakobranchidae</taxon>
        <taxon>Elysia</taxon>
    </lineage>
</organism>
<keyword evidence="6" id="KW-0812">Transmembrane</keyword>
<evidence type="ECO:0000256" key="5">
    <source>
        <dbReference type="RuleBase" id="RU004384"/>
    </source>
</evidence>
<dbReference type="Gene3D" id="3.10.20.90">
    <property type="entry name" value="Phosphatidylinositol 3-kinase Catalytic Subunit, Chain A, domain 1"/>
    <property type="match status" value="1"/>
</dbReference>
<dbReference type="SUPFAM" id="SSF54236">
    <property type="entry name" value="Ubiquitin-like"/>
    <property type="match status" value="1"/>
</dbReference>
<accession>A0AAV4FMY3</accession>
<evidence type="ECO:0000256" key="4">
    <source>
        <dbReference type="ARBA" id="ARBA00023288"/>
    </source>
</evidence>
<dbReference type="Pfam" id="PF02991">
    <property type="entry name" value="ATG8"/>
    <property type="match status" value="1"/>
</dbReference>
<dbReference type="EMBL" id="BMAT01011533">
    <property type="protein sequence ID" value="GFR74579.1"/>
    <property type="molecule type" value="Genomic_DNA"/>
</dbReference>
<name>A0AAV4FMY3_9GAST</name>
<dbReference type="GO" id="GO:0016020">
    <property type="term" value="C:membrane"/>
    <property type="evidence" value="ECO:0007669"/>
    <property type="project" value="UniProtKB-SubCell"/>
</dbReference>
<feature type="transmembrane region" description="Helical" evidence="6">
    <location>
        <begin position="77"/>
        <end position="104"/>
    </location>
</feature>